<reference evidence="1 2" key="1">
    <citation type="submission" date="2014-09" db="EMBL/GenBank/DDBJ databases">
        <authorList>
            <person name="Ellenberger Sabrina"/>
        </authorList>
    </citation>
    <scope>NUCLEOTIDE SEQUENCE [LARGE SCALE GENOMIC DNA]</scope>
    <source>
        <strain evidence="1 2">CBS 412.66</strain>
    </source>
</reference>
<keyword evidence="2" id="KW-1185">Reference proteome</keyword>
<dbReference type="EMBL" id="LN718692">
    <property type="protein sequence ID" value="CEP06796.1"/>
    <property type="molecule type" value="Genomic_DNA"/>
</dbReference>
<feature type="non-terminal residue" evidence="1">
    <location>
        <position position="349"/>
    </location>
</feature>
<dbReference type="AlphaFoldDB" id="A0A0B7MLX7"/>
<evidence type="ECO:0000313" key="2">
    <source>
        <dbReference type="Proteomes" id="UP000054107"/>
    </source>
</evidence>
<evidence type="ECO:0000313" key="1">
    <source>
        <dbReference type="EMBL" id="CEP06796.1"/>
    </source>
</evidence>
<gene>
    <name evidence="1" type="primary">PARPA_00036.1 scaffold 153</name>
</gene>
<dbReference type="Proteomes" id="UP000054107">
    <property type="component" value="Unassembled WGS sequence"/>
</dbReference>
<dbReference type="OrthoDB" id="2289822at2759"/>
<protein>
    <submittedName>
        <fullName evidence="1">Uncharacterized protein</fullName>
    </submittedName>
</protein>
<proteinExistence type="predicted"/>
<sequence length="349" mass="38799">MSALKAAISTDAGSSADQCPVCNCTTKKTTRILSIADKVAEMMSSKDIRESLIERQTNITMSNEEYGDIYDGNIFKSLYNNNVLDNTDDVLNLYLKIDIDGFTCTHSHNSLVMVHGVLLNLDSSERYARHATFQIAILPSKAKGDFDSFMAPIVDEVNLLSEKTLVIVGNDNQPVKCKVYVLFINGDGIEANRMLNFQGHMSTYGCRFCITKGEHRVDGSNATGMYFADRKAPLRTKESLLLKDKTDLFRDKAYGINKPTILAKLSTFVGVESIGLEELHAISNISKLFYEMISPRYNANFKYIGNEAAYPFQLSNLQFQCLGVAMTNSRQYIPTGAFQGSFNPVDPSN</sequence>
<name>A0A0B7MLX7_9FUNG</name>
<accession>A0A0B7MLX7</accession>
<organism evidence="1 2">
    <name type="scientific">Parasitella parasitica</name>
    <dbReference type="NCBI Taxonomy" id="35722"/>
    <lineage>
        <taxon>Eukaryota</taxon>
        <taxon>Fungi</taxon>
        <taxon>Fungi incertae sedis</taxon>
        <taxon>Mucoromycota</taxon>
        <taxon>Mucoromycotina</taxon>
        <taxon>Mucoromycetes</taxon>
        <taxon>Mucorales</taxon>
        <taxon>Mucorineae</taxon>
        <taxon>Mucoraceae</taxon>
        <taxon>Parasitella</taxon>
    </lineage>
</organism>